<dbReference type="HOGENOM" id="CLU_111635_0_0_1"/>
<protein>
    <recommendedName>
        <fullName evidence="8">Cerato-platanin</fullName>
    </recommendedName>
</protein>
<comment type="similarity">
    <text evidence="2">Belongs to the cerato-platanin family.</text>
</comment>
<proteinExistence type="inferred from homology"/>
<dbReference type="GO" id="GO:0005576">
    <property type="term" value="C:extracellular region"/>
    <property type="evidence" value="ECO:0007669"/>
    <property type="project" value="UniProtKB-SubCell"/>
</dbReference>
<feature type="chain" id="PRO_5007392515" description="Cerato-platanin" evidence="4">
    <location>
        <begin position="19"/>
        <end position="140"/>
    </location>
</feature>
<keyword evidence="3" id="KW-0964">Secreted</keyword>
<keyword evidence="4" id="KW-0732">Signal</keyword>
<dbReference type="CDD" id="cd22778">
    <property type="entry name" value="DPBB_CEPL-like"/>
    <property type="match status" value="1"/>
</dbReference>
<dbReference type="InterPro" id="IPR010829">
    <property type="entry name" value="Cerato-platanin"/>
</dbReference>
<evidence type="ECO:0000256" key="4">
    <source>
        <dbReference type="SAM" id="SignalP"/>
    </source>
</evidence>
<dbReference type="Proteomes" id="UP000054217">
    <property type="component" value="Unassembled WGS sequence"/>
</dbReference>
<dbReference type="EMBL" id="KN832089">
    <property type="protein sequence ID" value="KIN94682.1"/>
    <property type="molecule type" value="Genomic_DNA"/>
</dbReference>
<evidence type="ECO:0000313" key="6">
    <source>
        <dbReference type="EMBL" id="KIN95306.1"/>
    </source>
</evidence>
<name>A0A0C3IC85_PISTI</name>
<dbReference type="Pfam" id="PF07249">
    <property type="entry name" value="Cerato-platanin"/>
    <property type="match status" value="1"/>
</dbReference>
<evidence type="ECO:0000313" key="5">
    <source>
        <dbReference type="EMBL" id="KIN94682.1"/>
    </source>
</evidence>
<keyword evidence="7" id="KW-1185">Reference proteome</keyword>
<dbReference type="AlphaFoldDB" id="A0A0C3IC85"/>
<feature type="signal peptide" evidence="4">
    <location>
        <begin position="1"/>
        <end position="18"/>
    </location>
</feature>
<evidence type="ECO:0000313" key="7">
    <source>
        <dbReference type="Proteomes" id="UP000054217"/>
    </source>
</evidence>
<reference evidence="5" key="3">
    <citation type="submission" date="2015-02" db="EMBL/GenBank/DDBJ databases">
        <title>Evolutionary Origins and Diversification of the Mycorrhizal Mutualists.</title>
        <authorList>
            <consortium name="DOE Joint Genome Institute"/>
            <consortium name="Mycorrhizal Genomics Consortium"/>
            <person name="Kohler A."/>
            <person name="Kuo A."/>
            <person name="Nagy L.G."/>
            <person name="Floudas D."/>
            <person name="Copeland A."/>
            <person name="Barry K.W."/>
            <person name="Cichocki N."/>
            <person name="Veneault-Fourrey C."/>
            <person name="LaButti K."/>
            <person name="Lindquist E.A."/>
            <person name="Lipzen A."/>
            <person name="Lundell T."/>
            <person name="Morin E."/>
            <person name="Murat C."/>
            <person name="Riley R."/>
            <person name="Ohm R."/>
            <person name="Sun H."/>
            <person name="Tunlid A."/>
            <person name="Henrissat B."/>
            <person name="Grigoriev I.V."/>
            <person name="Hibbett D.S."/>
            <person name="Martin F."/>
        </authorList>
    </citation>
    <scope>NUCLEOTIDE SEQUENCE</scope>
    <source>
        <strain evidence="5 7">Marx 270</strain>
    </source>
</reference>
<reference evidence="7" key="2">
    <citation type="submission" date="2015-01" db="EMBL/GenBank/DDBJ databases">
        <title>Evolutionary Origins and Diversification of the Mycorrhizal Mutualists.</title>
        <authorList>
            <consortium name="DOE Joint Genome Institute"/>
            <consortium name="Mycorrhizal Genomics Consortium"/>
            <person name="Kohler A."/>
            <person name="Kuo A."/>
            <person name="Nagy L.G."/>
            <person name="Floudas D."/>
            <person name="Copeland A."/>
            <person name="Barry K.W."/>
            <person name="Cichocki N."/>
            <person name="Veneault-Fourrey C."/>
            <person name="LaButti K."/>
            <person name="Lindquist E.A."/>
            <person name="Lipzen A."/>
            <person name="Lundell T."/>
            <person name="Morin E."/>
            <person name="Murat C."/>
            <person name="Riley R."/>
            <person name="Ohm R."/>
            <person name="Sun H."/>
            <person name="Tunlid A."/>
            <person name="Henrissat B."/>
            <person name="Grigoriev I.V."/>
            <person name="Hibbett D.S."/>
            <person name="Martin F."/>
        </authorList>
    </citation>
    <scope>NUCLEOTIDE SEQUENCE [LARGE SCALE GENOMIC DNA]</scope>
    <source>
        <strain evidence="7">Marx 270</strain>
    </source>
</reference>
<dbReference type="InterPro" id="IPR036908">
    <property type="entry name" value="RlpA-like_sf"/>
</dbReference>
<dbReference type="OrthoDB" id="4898945at2759"/>
<evidence type="ECO:0008006" key="8">
    <source>
        <dbReference type="Google" id="ProtNLM"/>
    </source>
</evidence>
<evidence type="ECO:0000256" key="2">
    <source>
        <dbReference type="ARBA" id="ARBA00010421"/>
    </source>
</evidence>
<comment type="subcellular location">
    <subcellularLocation>
        <location evidence="1">Secreted</location>
    </subcellularLocation>
</comment>
<evidence type="ECO:0000256" key="1">
    <source>
        <dbReference type="ARBA" id="ARBA00004613"/>
    </source>
</evidence>
<dbReference type="Gene3D" id="2.40.40.10">
    <property type="entry name" value="RlpA-like domain"/>
    <property type="match status" value="1"/>
</dbReference>
<sequence length="140" mass="14802">MLYLYFTFAFFLSTLVLGQTTTFLAYDAIYGDASCPLSSLACSDGSNGLESKGYTTLSSFSNFPYLGGAPTIANWNDVNCGKCYAIAYARNTINVLALDVSKDGFTVSPQAMNVLTNGQANALGRVEVTAVEVPASECGL</sequence>
<gene>
    <name evidence="6" type="ORF">M404DRAFT_1007591</name>
    <name evidence="5" type="ORF">M404DRAFT_1008153</name>
</gene>
<evidence type="ECO:0000256" key="3">
    <source>
        <dbReference type="ARBA" id="ARBA00022525"/>
    </source>
</evidence>
<organism evidence="5 7">
    <name type="scientific">Pisolithus tinctorius Marx 270</name>
    <dbReference type="NCBI Taxonomy" id="870435"/>
    <lineage>
        <taxon>Eukaryota</taxon>
        <taxon>Fungi</taxon>
        <taxon>Dikarya</taxon>
        <taxon>Basidiomycota</taxon>
        <taxon>Agaricomycotina</taxon>
        <taxon>Agaricomycetes</taxon>
        <taxon>Agaricomycetidae</taxon>
        <taxon>Boletales</taxon>
        <taxon>Sclerodermatineae</taxon>
        <taxon>Pisolithaceae</taxon>
        <taxon>Pisolithus</taxon>
    </lineage>
</organism>
<dbReference type="EMBL" id="KN832070">
    <property type="protein sequence ID" value="KIN95306.1"/>
    <property type="molecule type" value="Genomic_DNA"/>
</dbReference>
<reference evidence="5 7" key="1">
    <citation type="submission" date="2014-04" db="EMBL/GenBank/DDBJ databases">
        <authorList>
            <consortium name="DOE Joint Genome Institute"/>
            <person name="Kuo A."/>
            <person name="Kohler A."/>
            <person name="Costa M.D."/>
            <person name="Nagy L.G."/>
            <person name="Floudas D."/>
            <person name="Copeland A."/>
            <person name="Barry K.W."/>
            <person name="Cichocki N."/>
            <person name="Veneault-Fourrey C."/>
            <person name="LaButti K."/>
            <person name="Lindquist E.A."/>
            <person name="Lipzen A."/>
            <person name="Lundell T."/>
            <person name="Morin E."/>
            <person name="Murat C."/>
            <person name="Sun H."/>
            <person name="Tunlid A."/>
            <person name="Henrissat B."/>
            <person name="Grigoriev I.V."/>
            <person name="Hibbett D.S."/>
            <person name="Martin F."/>
            <person name="Nordberg H.P."/>
            <person name="Cantor M.N."/>
            <person name="Hua S.X."/>
        </authorList>
    </citation>
    <scope>NUCLEOTIDE SEQUENCE [LARGE SCALE GENOMIC DNA]</scope>
    <source>
        <strain evidence="5 7">Marx 270</strain>
    </source>
</reference>
<dbReference type="SUPFAM" id="SSF50685">
    <property type="entry name" value="Barwin-like endoglucanases"/>
    <property type="match status" value="1"/>
</dbReference>
<accession>A0A0C3IC85</accession>